<dbReference type="KEGG" id="aht:ANTHELSMS3_02210"/>
<keyword evidence="2" id="KW-1185">Reference proteome</keyword>
<dbReference type="EMBL" id="CP022540">
    <property type="protein sequence ID" value="ASP20888.1"/>
    <property type="molecule type" value="Genomic_DNA"/>
</dbReference>
<accession>A0A222E4H6</accession>
<dbReference type="Proteomes" id="UP000203589">
    <property type="component" value="Chromosome"/>
</dbReference>
<proteinExistence type="predicted"/>
<gene>
    <name evidence="1" type="ORF">ANTHELSMS3_02210</name>
</gene>
<evidence type="ECO:0000313" key="2">
    <source>
        <dbReference type="Proteomes" id="UP000203589"/>
    </source>
</evidence>
<protein>
    <submittedName>
        <fullName evidence="1">Sarcosine oxidase, gamma subunit family</fullName>
    </submittedName>
</protein>
<dbReference type="SUPFAM" id="SSF103025">
    <property type="entry name" value="Folate-binding domain"/>
    <property type="match status" value="1"/>
</dbReference>
<reference evidence="1 2" key="1">
    <citation type="submission" date="2017-07" db="EMBL/GenBank/DDBJ databases">
        <title>Genome Sequence of Antarctobacter heliothermus Strain SMS3 Isolated from a culture of the Diatom Skeletonema marinoi.</title>
        <authorList>
            <person name="Topel M."/>
            <person name="Pinder M.I.M."/>
            <person name="Johansson O.N."/>
            <person name="Kourtchenko O."/>
            <person name="Godhe A."/>
            <person name="Clarke A.K."/>
        </authorList>
    </citation>
    <scope>NUCLEOTIDE SEQUENCE [LARGE SCALE GENOMIC DNA]</scope>
    <source>
        <strain evidence="1 2">SMS3</strain>
    </source>
</reference>
<name>A0A222E4H6_9RHOB</name>
<dbReference type="AlphaFoldDB" id="A0A222E4H6"/>
<organism evidence="1 2">
    <name type="scientific">Antarctobacter heliothermus</name>
    <dbReference type="NCBI Taxonomy" id="74033"/>
    <lineage>
        <taxon>Bacteria</taxon>
        <taxon>Pseudomonadati</taxon>
        <taxon>Pseudomonadota</taxon>
        <taxon>Alphaproteobacteria</taxon>
        <taxon>Rhodobacterales</taxon>
        <taxon>Roseobacteraceae</taxon>
        <taxon>Antarctobacter</taxon>
    </lineage>
</organism>
<sequence length="190" mass="20045">MRMEDGCVVELTALTPCNGILPIQTGETTLSEVDPGRITALMPFKGQSADLTTALQAAHGLRFPEPGQTTVAEGASCVWTARGQAFLMGPAPDDSLARFASVTDQSDAWTVVLLAGLDAEDVLARLVPIDLRLSAFPEGAAARTLCQHMTVHISRRAEGLQLMAFRSMARTLAHDIGEAMASVAGRRAAG</sequence>
<dbReference type="InterPro" id="IPR027266">
    <property type="entry name" value="TrmE/GcvT-like"/>
</dbReference>
<evidence type="ECO:0000313" key="1">
    <source>
        <dbReference type="EMBL" id="ASP20888.1"/>
    </source>
</evidence>
<dbReference type="Gene3D" id="3.30.1360.120">
    <property type="entry name" value="Probable tRNA modification gtpase trme, domain 1"/>
    <property type="match status" value="1"/>
</dbReference>